<dbReference type="AlphaFoldDB" id="A0A8J7S6H3"/>
<dbReference type="SUPFAM" id="SSF54106">
    <property type="entry name" value="LysM domain"/>
    <property type="match status" value="3"/>
</dbReference>
<comment type="similarity">
    <text evidence="1">Belongs to the transglycosylase Slt family.</text>
</comment>
<dbReference type="GO" id="GO:0008932">
    <property type="term" value="F:lytic endotransglycosylase activity"/>
    <property type="evidence" value="ECO:0007669"/>
    <property type="project" value="TreeGrafter"/>
</dbReference>
<evidence type="ECO:0000313" key="5">
    <source>
        <dbReference type="EMBL" id="MBP3191168.1"/>
    </source>
</evidence>
<evidence type="ECO:0000313" key="6">
    <source>
        <dbReference type="Proteomes" id="UP000673975"/>
    </source>
</evidence>
<feature type="domain" description="LysM" evidence="4">
    <location>
        <begin position="640"/>
        <end position="683"/>
    </location>
</feature>
<reference evidence="5" key="1">
    <citation type="submission" date="2021-02" db="EMBL/GenBank/DDBJ databases">
        <title>Natronogracilivirga saccharolytica gen. nov. sp. nov. a new anaerobic, haloalkiliphilic carbohydrate-fermenting bacterium from soda lake and proposing of Cyclonatronumiaceae fam. nov. in the phylum Balneolaeota.</title>
        <authorList>
            <person name="Zhilina T.N."/>
            <person name="Sorokin D.Y."/>
            <person name="Zavarzina D.G."/>
            <person name="Toshchakov S.V."/>
            <person name="Kublanov I.V."/>
        </authorList>
    </citation>
    <scope>NUCLEOTIDE SEQUENCE</scope>
    <source>
        <strain evidence="5">Z-1702</strain>
    </source>
</reference>
<comment type="caution">
    <text evidence="5">The sequence shown here is derived from an EMBL/GenBank/DDBJ whole genome shotgun (WGS) entry which is preliminary data.</text>
</comment>
<dbReference type="PANTHER" id="PTHR33734:SF22">
    <property type="entry name" value="MEMBRANE-BOUND LYTIC MUREIN TRANSGLYCOSYLASE D"/>
    <property type="match status" value="1"/>
</dbReference>
<dbReference type="GO" id="GO:0000270">
    <property type="term" value="P:peptidoglycan metabolic process"/>
    <property type="evidence" value="ECO:0007669"/>
    <property type="project" value="InterPro"/>
</dbReference>
<dbReference type="PANTHER" id="PTHR33734">
    <property type="entry name" value="LYSM DOMAIN-CONTAINING GPI-ANCHORED PROTEIN 2"/>
    <property type="match status" value="1"/>
</dbReference>
<dbReference type="InterPro" id="IPR023346">
    <property type="entry name" value="Lysozyme-like_dom_sf"/>
</dbReference>
<dbReference type="InterPro" id="IPR000189">
    <property type="entry name" value="Transglyc_AS"/>
</dbReference>
<keyword evidence="6" id="KW-1185">Reference proteome</keyword>
<dbReference type="CDD" id="cd00118">
    <property type="entry name" value="LysM"/>
    <property type="match status" value="3"/>
</dbReference>
<dbReference type="CDD" id="cd16894">
    <property type="entry name" value="MltD-like"/>
    <property type="match status" value="1"/>
</dbReference>
<accession>A0A8J7S6H3</accession>
<dbReference type="InterPro" id="IPR018392">
    <property type="entry name" value="LysM"/>
</dbReference>
<proteinExistence type="inferred from homology"/>
<evidence type="ECO:0000256" key="1">
    <source>
        <dbReference type="ARBA" id="ARBA00007734"/>
    </source>
</evidence>
<evidence type="ECO:0000256" key="3">
    <source>
        <dbReference type="SAM" id="SignalP"/>
    </source>
</evidence>
<dbReference type="InterPro" id="IPR036779">
    <property type="entry name" value="LysM_dom_sf"/>
</dbReference>
<dbReference type="PROSITE" id="PS00922">
    <property type="entry name" value="TRANSGLYCOSYLASE"/>
    <property type="match status" value="1"/>
</dbReference>
<dbReference type="Pfam" id="PF01464">
    <property type="entry name" value="SLT"/>
    <property type="match status" value="1"/>
</dbReference>
<dbReference type="GO" id="GO:0016020">
    <property type="term" value="C:membrane"/>
    <property type="evidence" value="ECO:0007669"/>
    <property type="project" value="InterPro"/>
</dbReference>
<keyword evidence="3" id="KW-0732">Signal</keyword>
<dbReference type="PROSITE" id="PS51782">
    <property type="entry name" value="LYSM"/>
    <property type="match status" value="3"/>
</dbReference>
<feature type="domain" description="LysM" evidence="4">
    <location>
        <begin position="556"/>
        <end position="600"/>
    </location>
</feature>
<gene>
    <name evidence="5" type="ORF">NATSA_00680</name>
</gene>
<dbReference type="SUPFAM" id="SSF53955">
    <property type="entry name" value="Lysozyme-like"/>
    <property type="match status" value="1"/>
</dbReference>
<feature type="domain" description="LysM" evidence="4">
    <location>
        <begin position="468"/>
        <end position="511"/>
    </location>
</feature>
<dbReference type="Pfam" id="PF01476">
    <property type="entry name" value="LysM"/>
    <property type="match status" value="3"/>
</dbReference>
<name>A0A8J7S6H3_9BACT</name>
<sequence length="685" mass="78379">MNLKQLLIFCLLVPFAVQAAAQDRIEQNEQLIKIEDWQEGIEYRKVEPRVLQVNRSRLLQFPEFDRSDYFREQEQETAESSPPSLSKEVLQRLAHIYRVHLLSMEAQINDDPAAAEEYITDGLMGLQNLMDDHPEVRDSRQFAELYRTVMTEYQEFYGISESIINVEGEIFEVHEDLMRMEEEDWFDTHAFILPENLEMGKTQVPLIRNEQVNNHIAYLTVRRPEIMERWLERSARYFPMMREIFREEGVPEELVHLAMIESGLVPTARSHARAVGMWQFIYATGSVYGLEVNWWIDERRDPVKATRAAARHLRDLHQYWDGDWHLALANYNVSTRRMLSSVRRAGGVRNYWEIYPYLPRETRGYVPGFIAATLIAMNPEDFGFESAYDADPYEYDVAEVNGSVDLGLLAECAGISTQELRNMNPELLRWATPPGDEPYPLKIPKGSKERFMEAYKEIPEDKRMNDLAIHTVKRGETLGVIANRYGTTVRALYQANEGLSSVIHPGQDIVIPVPGGSDVAIRSEEPSRAQTARTAASSAASQQASASNRPANSEAVTYVVKSGDTVGHIAEWFDTQAWRIRSWNNISNLIRPGQRLTIYVPSNLQQQYAKLNDMSRAERDSFSASDAATQVADGSDGEYRTYTVRPNDNLSNIARSFNTTVQEIQNLNNLSSTRIYSGQTLRIPN</sequence>
<feature type="region of interest" description="Disordered" evidence="2">
    <location>
        <begin position="517"/>
        <end position="552"/>
    </location>
</feature>
<feature type="compositionally biased region" description="Low complexity" evidence="2">
    <location>
        <begin position="528"/>
        <end position="552"/>
    </location>
</feature>
<evidence type="ECO:0000259" key="4">
    <source>
        <dbReference type="PROSITE" id="PS51782"/>
    </source>
</evidence>
<evidence type="ECO:0000256" key="2">
    <source>
        <dbReference type="SAM" id="MobiDB-lite"/>
    </source>
</evidence>
<dbReference type="Gene3D" id="3.10.350.10">
    <property type="entry name" value="LysM domain"/>
    <property type="match status" value="3"/>
</dbReference>
<dbReference type="InterPro" id="IPR008258">
    <property type="entry name" value="Transglycosylase_SLT_dom_1"/>
</dbReference>
<dbReference type="Gene3D" id="1.10.530.10">
    <property type="match status" value="1"/>
</dbReference>
<feature type="region of interest" description="Disordered" evidence="2">
    <location>
        <begin position="620"/>
        <end position="643"/>
    </location>
</feature>
<dbReference type="EMBL" id="JAFIDN010000001">
    <property type="protein sequence ID" value="MBP3191168.1"/>
    <property type="molecule type" value="Genomic_DNA"/>
</dbReference>
<dbReference type="SMART" id="SM00257">
    <property type="entry name" value="LysM"/>
    <property type="match status" value="3"/>
</dbReference>
<dbReference type="Proteomes" id="UP000673975">
    <property type="component" value="Unassembled WGS sequence"/>
</dbReference>
<feature type="chain" id="PRO_5035212656" evidence="3">
    <location>
        <begin position="20"/>
        <end position="685"/>
    </location>
</feature>
<organism evidence="5 6">
    <name type="scientific">Natronogracilivirga saccharolytica</name>
    <dbReference type="NCBI Taxonomy" id="2812953"/>
    <lineage>
        <taxon>Bacteria</taxon>
        <taxon>Pseudomonadati</taxon>
        <taxon>Balneolota</taxon>
        <taxon>Balneolia</taxon>
        <taxon>Balneolales</taxon>
        <taxon>Cyclonatronaceae</taxon>
        <taxon>Natronogracilivirga</taxon>
    </lineage>
</organism>
<dbReference type="RefSeq" id="WP_210509400.1">
    <property type="nucleotide sequence ID" value="NZ_JAFIDN010000001.1"/>
</dbReference>
<feature type="signal peptide" evidence="3">
    <location>
        <begin position="1"/>
        <end position="19"/>
    </location>
</feature>
<protein>
    <submittedName>
        <fullName evidence="5">LysM peptidoglycan-binding domain-containing protein</fullName>
    </submittedName>
</protein>